<dbReference type="RefSeq" id="WP_019920718.1">
    <property type="nucleotide sequence ID" value="NZ_CP140152.1"/>
</dbReference>
<keyword evidence="1" id="KW-0472">Membrane</keyword>
<proteinExistence type="predicted"/>
<sequence>MFSRRFSRRARGVTIIELIVFMMIMGVAAAGIIGVINLSNSQSAEPLRRKQALMIAEALMEEVQLAGFSFCTRADPNADTVANQAACTFPVQIGARAAGATRPYGNVADYATVAGTPQATFANADGVDVDISGRPLGVDSSGNTMGRSSLAPIRSTVTLNFVGALGPAGATIASSAAALNALQITIITTYGTGANDFVRLDGYRTRYAPNLVPR</sequence>
<gene>
    <name evidence="2" type="ORF">SR858_10415</name>
</gene>
<name>A0ABZ0Y496_9BURK</name>
<evidence type="ECO:0000256" key="1">
    <source>
        <dbReference type="SAM" id="Phobius"/>
    </source>
</evidence>
<keyword evidence="3" id="KW-1185">Reference proteome</keyword>
<reference evidence="2 3" key="1">
    <citation type="submission" date="2023-11" db="EMBL/GenBank/DDBJ databases">
        <title>MicrobeMod: A computational toolkit for identifying prokaryotic methylation and restriction-modification with nanopore sequencing.</title>
        <authorList>
            <person name="Crits-Christoph A."/>
            <person name="Kang S.C."/>
            <person name="Lee H."/>
            <person name="Ostrov N."/>
        </authorList>
    </citation>
    <scope>NUCLEOTIDE SEQUENCE [LARGE SCALE GENOMIC DNA]</scope>
    <source>
        <strain evidence="2 3">ATCC 25935</strain>
    </source>
</reference>
<keyword evidence="1" id="KW-0812">Transmembrane</keyword>
<dbReference type="EMBL" id="CP140152">
    <property type="protein sequence ID" value="WQH06711.1"/>
    <property type="molecule type" value="Genomic_DNA"/>
</dbReference>
<evidence type="ECO:0000313" key="3">
    <source>
        <dbReference type="Proteomes" id="UP001326110"/>
    </source>
</evidence>
<dbReference type="Pfam" id="PF07963">
    <property type="entry name" value="N_methyl"/>
    <property type="match status" value="1"/>
</dbReference>
<organism evidence="2 3">
    <name type="scientific">Duganella zoogloeoides</name>
    <dbReference type="NCBI Taxonomy" id="75659"/>
    <lineage>
        <taxon>Bacteria</taxon>
        <taxon>Pseudomonadati</taxon>
        <taxon>Pseudomonadota</taxon>
        <taxon>Betaproteobacteria</taxon>
        <taxon>Burkholderiales</taxon>
        <taxon>Oxalobacteraceae</taxon>
        <taxon>Telluria group</taxon>
        <taxon>Duganella</taxon>
    </lineage>
</organism>
<dbReference type="Proteomes" id="UP001326110">
    <property type="component" value="Chromosome"/>
</dbReference>
<dbReference type="GeneID" id="43162570"/>
<accession>A0ABZ0Y496</accession>
<dbReference type="InterPro" id="IPR012902">
    <property type="entry name" value="N_methyl_site"/>
</dbReference>
<protein>
    <submittedName>
        <fullName evidence="2">Type II secretion system protein</fullName>
    </submittedName>
</protein>
<keyword evidence="1" id="KW-1133">Transmembrane helix</keyword>
<feature type="transmembrane region" description="Helical" evidence="1">
    <location>
        <begin position="12"/>
        <end position="36"/>
    </location>
</feature>
<evidence type="ECO:0000313" key="2">
    <source>
        <dbReference type="EMBL" id="WQH06711.1"/>
    </source>
</evidence>